<sequence length="2378" mass="259340">MKGAARRLSAVVEAMRGGGGNAAQEKMRQKELVQALIALQRYWKPELLTNPTRAKKRSSKSNAALFQLLVAALTVYSGSHTAGLSAGLAGSGAGISSSANTSECVHRLVCDMLVRCFDFSVVSSINDTLMSKNAPLYIKVSLIMVVCRLPLQEALQFLPDVMTLTNKNIRAADYYMKQCLLESLAHALKGESMRLTLFHPEALKIVNKIFQDKVPEVRIAASRLLYVLAERTSSSVTSSAGSGGGGCAGTGSGNGSRNGGAGNTTPTTAKTSGGGSSANSYGISLDAILQITAKGMDDIAPEARRAYSVVVGVVLAEYATSSSRETEIHSTGGDSYSAITSSLGNNDEDAGGKASVESDMPSYCGAGKAKTGFKLHVPGMTSINLPSSLSRRKAAIVNFLTVADVILHLKEMVTSKYISNNRDQRHGGILASFSIALTSMFERLPPDSIAENQLRDVMNAILAILDYPFALGDLTRARNAVGFVLRYGLSRCLSERQQQVLLGVYLQRLQDENQISMSNHHKMLSVLVEVSHLFHSLGEVSVTRALDACETLQGLICHEKQSVRFQAAIALASLVTAVPYQLKNVLTNCIHGLQDTAKYLMRGGSDVEDSKKSEIAEKAGGCQDEENEMQSKALLYAIQGRSAAIVHILRAIEIDTKEGISQTIMNDIFTISEELVESQFLNDCPDSIWLTCTRAGWTLVSSLVSINCEQWFKANLEKLLNLWLKSSVLHSRESSLELLRIEAAAITLSSFLSKYQDLAMNRGNDVNLLANHVLHAYLTATQDKLSKPLKRRGQLARHRLMGWIVRCFSMLPPIFSDSYIVLLDLIAESTTAQALTNLRHSSQVPAKSTYLRSVLSSDDNTLDIVTISRLEVGDCPSPLYSRELNHVLGLLLQENTLTDTELELQYSDIFRRSVAEKYILDDATAKESYSLSIDVRLVDACVVLFGRLFHFIPEDLQLRCLQHYAAALTDLRVDCEVNVCSLLFSAIAEARRLEVSGAAPTLSTSLSATSWPLKIQTMLCELISSENAEVRRGAGEALGTIAFLLGEDSCRGLLIELEKRLVVDKLPQGACSMLTGSNIEPDVSIVSTGAAFALACIKRACGFRITLDTGLILRFSSVCSQPLRTWILHSWGMILESANSTGGEYEQYLSSTLSLMDAHILAGFVYSKVNQCNIRWQISAKVALGRIINDVVAALGPELEGSSDRLDQFYSLWLFLRQDGDARVELEFLRFLEQVVVFAPSRFQCADLVYILRIISDSALINSATSTSSGHLFSSSPSYIDRTSPLNMGAYGEQLEQNDLVGVGVFTNGWSRSILQSVGLSCIRTLVERDPALIRRHNLFCLLFSALHVEYNELLWGYLPGLHGMWDALSFAQSTVIQRNSVNALRNTALALLEVECRDHEGAEPCLWALLFRSIAIGESASTIVGANADQLMVSPKGTNSMPANFDPSGDEDTFSWNQVIDVRESDASSLKSAAVVAQMDTWRSTKARVGELVTLMPPLSRQVRHFAVECVLHVFQLIARIPPQAIGTRQLEQRHFDLVLARRYYFDMLSARAARSVSTSTNIITGNFLCMYVDEFVTLACQVTTTSAEGDELLMFQCVGLQLLNVLVKNFASARDPEVITGDAYLLDPYRAQITSAIRHALTQVQVKPTSFAANNGSDKSEKTYFYAPLFLEAHSIAGACISAHLIQDKVGLGRILRAVMTYDYGHAHFIGDDITRSSISLANLASIGELLTSSINEAIAQKNARDDESTAIGMSPLVKAVTNGLSGTTEYLFKCWIDATFCYVVVMQGCAQWAQFDAAVSAALLADQSMVLPALQMPLPPMGHTKNVLVAASSTTIALRGIYKRYWPKIVNTMAVLQVHMPKFVSLCSSTKDKIQWSIALFSSAVYHVNANVRDRMEDERELPAVFRSIPLLLRVLANSPSEQSDTSSTNFPVLLMTAVDTLVLASKRCSGSAQVAALTAMFSCLSRENLNFAGSICRSKACGEDLRAKLFTTVAQAALCPTEVVCQLCDVTERHARAVSSCCSTTEPRHDFVGYDENSKYMTEIVQLATTGIVFLHTTEEARTGAVLSVAMVQQIVCSVASYNSSALKEAVVTLHRASTESVLALARTLERNDDSADDTLTRINCSVRDCFELLVEWLKVDMHSAPGFSLQIVANYAVSFPTSLLSYADYFHVEIAKMASSMLDGASGEYKQQQAAISAEVLRGLQKNVTKLIDVNQTGILNRYMVALGPCLVQIVGGIRRHPSTAAELDEMDQAEKLLRVLTTQLNEEYGSKFVHMLLPRLVAVLSYQIPSDTDSLIAEKVSSILGRLLLCFAQTYVSAFKEAVAAMTPPLRGILETTLRLALVGSVSGAGVRTQSSVLQGPPATRLDLSQYA</sequence>
<protein>
    <submittedName>
        <fullName evidence="1">Uncharacterized protein</fullName>
    </submittedName>
</protein>
<evidence type="ECO:0000313" key="2">
    <source>
        <dbReference type="Proteomes" id="UP001163321"/>
    </source>
</evidence>
<gene>
    <name evidence="1" type="ORF">PsorP6_003650</name>
</gene>
<proteinExistence type="predicted"/>
<dbReference type="Proteomes" id="UP001163321">
    <property type="component" value="Chromosome 8"/>
</dbReference>
<reference evidence="1 2" key="1">
    <citation type="journal article" date="2022" name="bioRxiv">
        <title>The genome of the oomycete Peronosclerospora sorghi, a cosmopolitan pathogen of maize and sorghum, is inflated with dispersed pseudogenes.</title>
        <authorList>
            <person name="Fletcher K."/>
            <person name="Martin F."/>
            <person name="Isakeit T."/>
            <person name="Cavanaugh K."/>
            <person name="Magill C."/>
            <person name="Michelmore R."/>
        </authorList>
    </citation>
    <scope>NUCLEOTIDE SEQUENCE [LARGE SCALE GENOMIC DNA]</scope>
    <source>
        <strain evidence="1">P6</strain>
    </source>
</reference>
<keyword evidence="2" id="KW-1185">Reference proteome</keyword>
<dbReference type="EMBL" id="CM047587">
    <property type="protein sequence ID" value="KAI9908681.1"/>
    <property type="molecule type" value="Genomic_DNA"/>
</dbReference>
<accession>A0ACC0VRG1</accession>
<organism evidence="1 2">
    <name type="scientific">Peronosclerospora sorghi</name>
    <dbReference type="NCBI Taxonomy" id="230839"/>
    <lineage>
        <taxon>Eukaryota</taxon>
        <taxon>Sar</taxon>
        <taxon>Stramenopiles</taxon>
        <taxon>Oomycota</taxon>
        <taxon>Peronosporomycetes</taxon>
        <taxon>Peronosporales</taxon>
        <taxon>Peronosporaceae</taxon>
        <taxon>Peronosclerospora</taxon>
    </lineage>
</organism>
<evidence type="ECO:0000313" key="1">
    <source>
        <dbReference type="EMBL" id="KAI9908681.1"/>
    </source>
</evidence>
<name>A0ACC0VRG1_9STRA</name>
<comment type="caution">
    <text evidence="1">The sequence shown here is derived from an EMBL/GenBank/DDBJ whole genome shotgun (WGS) entry which is preliminary data.</text>
</comment>